<keyword evidence="1" id="KW-0472">Membrane</keyword>
<feature type="transmembrane region" description="Helical" evidence="1">
    <location>
        <begin position="26"/>
        <end position="43"/>
    </location>
</feature>
<accession>A0A0F8Z316</accession>
<keyword evidence="1" id="KW-1133">Transmembrane helix</keyword>
<dbReference type="EMBL" id="LAZR01050082">
    <property type="protein sequence ID" value="KKK88157.1"/>
    <property type="molecule type" value="Genomic_DNA"/>
</dbReference>
<keyword evidence="1" id="KW-0812">Transmembrane</keyword>
<comment type="caution">
    <text evidence="2">The sequence shown here is derived from an EMBL/GenBank/DDBJ whole genome shotgun (WGS) entry which is preliminary data.</text>
</comment>
<dbReference type="AlphaFoldDB" id="A0A0F8Z316"/>
<gene>
    <name evidence="2" type="ORF">LCGC14_2746010</name>
</gene>
<proteinExistence type="predicted"/>
<name>A0A0F8Z316_9ZZZZ</name>
<protein>
    <submittedName>
        <fullName evidence="2">Uncharacterized protein</fullName>
    </submittedName>
</protein>
<reference evidence="2" key="1">
    <citation type="journal article" date="2015" name="Nature">
        <title>Complex archaea that bridge the gap between prokaryotes and eukaryotes.</title>
        <authorList>
            <person name="Spang A."/>
            <person name="Saw J.H."/>
            <person name="Jorgensen S.L."/>
            <person name="Zaremba-Niedzwiedzka K."/>
            <person name="Martijn J."/>
            <person name="Lind A.E."/>
            <person name="van Eijk R."/>
            <person name="Schleper C."/>
            <person name="Guy L."/>
            <person name="Ettema T.J."/>
        </authorList>
    </citation>
    <scope>NUCLEOTIDE SEQUENCE</scope>
</reference>
<organism evidence="2">
    <name type="scientific">marine sediment metagenome</name>
    <dbReference type="NCBI Taxonomy" id="412755"/>
    <lineage>
        <taxon>unclassified sequences</taxon>
        <taxon>metagenomes</taxon>
        <taxon>ecological metagenomes</taxon>
    </lineage>
</organism>
<sequence>MIWEKLDIQNHVGALFNARLCMAHRVKTIGVGIIIYITLFGFLRASQSMGLPTNVCIGHFCGPVQQEIWNRFQGAIGLKLVLIPSVYSGTCYHDSPAYNPHTPQFGGVLIDKVHGDVFFHGRFSFHKQKHPYADLSVEAARERFPEHYEVTLYDMFAYAESSDSLAPFRYWFRQEADNKDLLLVGYFGYNHTILCALDRH</sequence>
<evidence type="ECO:0000313" key="2">
    <source>
        <dbReference type="EMBL" id="KKK88157.1"/>
    </source>
</evidence>
<evidence type="ECO:0000256" key="1">
    <source>
        <dbReference type="SAM" id="Phobius"/>
    </source>
</evidence>